<dbReference type="GO" id="GO:0016787">
    <property type="term" value="F:hydrolase activity"/>
    <property type="evidence" value="ECO:0007669"/>
    <property type="project" value="UniProtKB-KW"/>
</dbReference>
<comment type="caution">
    <text evidence="1">The sequence shown here is derived from an EMBL/GenBank/DDBJ whole genome shotgun (WGS) entry which is preliminary data.</text>
</comment>
<protein>
    <submittedName>
        <fullName evidence="1">Bpu10I family restriction endonuclease</fullName>
        <ecNumber evidence="1">3.1.21.-</ecNumber>
    </submittedName>
</protein>
<evidence type="ECO:0000313" key="2">
    <source>
        <dbReference type="Proteomes" id="UP001525961"/>
    </source>
</evidence>
<dbReference type="GO" id="GO:0004519">
    <property type="term" value="F:endonuclease activity"/>
    <property type="evidence" value="ECO:0007669"/>
    <property type="project" value="UniProtKB-KW"/>
</dbReference>
<dbReference type="Proteomes" id="UP001525961">
    <property type="component" value="Unassembled WGS sequence"/>
</dbReference>
<organism evidence="1 2">
    <name type="scientific">Laspinema olomoucense D3b</name>
    <dbReference type="NCBI Taxonomy" id="2953688"/>
    <lineage>
        <taxon>Bacteria</taxon>
        <taxon>Bacillati</taxon>
        <taxon>Cyanobacteriota</taxon>
        <taxon>Cyanophyceae</taxon>
        <taxon>Oscillatoriophycideae</taxon>
        <taxon>Oscillatoriales</taxon>
        <taxon>Laspinemataceae</taxon>
        <taxon>Laspinema</taxon>
        <taxon>Laspinema olomoucense</taxon>
    </lineage>
</organism>
<proteinExistence type="predicted"/>
<dbReference type="RefSeq" id="WP_261198411.1">
    <property type="nucleotide sequence ID" value="NZ_JAMXFA010000017.1"/>
</dbReference>
<dbReference type="EMBL" id="JAMXFA010000017">
    <property type="protein sequence ID" value="MCT7978932.1"/>
    <property type="molecule type" value="Genomic_DNA"/>
</dbReference>
<dbReference type="InterPro" id="IPR018577">
    <property type="entry name" value="Restrct_endonuc_II_Bpu10I"/>
</dbReference>
<keyword evidence="1" id="KW-0378">Hydrolase</keyword>
<keyword evidence="1" id="KW-0540">Nuclease</keyword>
<keyword evidence="1" id="KW-0255">Endonuclease</keyword>
<accession>A0ABT2N8M5</accession>
<dbReference type="EC" id="3.1.21.-" evidence="1"/>
<reference evidence="1 2" key="1">
    <citation type="journal article" date="2022" name="Front. Microbiol.">
        <title>High genomic differentiation and limited gene flow indicate recent cryptic speciation within the genus Laspinema (cyanobacteria).</title>
        <authorList>
            <person name="Stanojkovic A."/>
            <person name="Skoupy S."/>
            <person name="Skaloud P."/>
            <person name="Dvorak P."/>
        </authorList>
    </citation>
    <scope>NUCLEOTIDE SEQUENCE [LARGE SCALE GENOMIC DNA]</scope>
    <source>
        <strain evidence="1 2">D3b</strain>
    </source>
</reference>
<gene>
    <name evidence="1" type="ORF">NG792_14565</name>
</gene>
<sequence length="67" mass="7572">MSLKCSPHRKPLSLFNNQLTKYNLLESHGGYVCAECKTNLDKTMFPEAVATNRDFTIAVPSSMRHLD</sequence>
<name>A0ABT2N8M5_9CYAN</name>
<dbReference type="Pfam" id="PF09549">
    <property type="entry name" value="RE_Bpu10I"/>
    <property type="match status" value="1"/>
</dbReference>
<keyword evidence="2" id="KW-1185">Reference proteome</keyword>
<evidence type="ECO:0000313" key="1">
    <source>
        <dbReference type="EMBL" id="MCT7978932.1"/>
    </source>
</evidence>